<accession>V4I1Y3</accession>
<dbReference type="Proteomes" id="UP000017820">
    <property type="component" value="Unassembled WGS sequence"/>
</dbReference>
<organism evidence="1 2">
    <name type="scientific">Pseudoalteromonas luteoviolacea (strain 2ta16)</name>
    <dbReference type="NCBI Taxonomy" id="1353533"/>
    <lineage>
        <taxon>Bacteria</taxon>
        <taxon>Pseudomonadati</taxon>
        <taxon>Pseudomonadota</taxon>
        <taxon>Gammaproteobacteria</taxon>
        <taxon>Alteromonadales</taxon>
        <taxon>Pseudoalteromonadaceae</taxon>
        <taxon>Pseudoalteromonas</taxon>
    </lineage>
</organism>
<comment type="caution">
    <text evidence="1">The sequence shown here is derived from an EMBL/GenBank/DDBJ whole genome shotgun (WGS) entry which is preliminary data.</text>
</comment>
<evidence type="ECO:0000313" key="1">
    <source>
        <dbReference type="EMBL" id="ESP94249.1"/>
    </source>
</evidence>
<reference evidence="1 2" key="1">
    <citation type="submission" date="2013-07" db="EMBL/GenBank/DDBJ databases">
        <title>Draft genome sequence of Pseudoalteromonas luteoviolacea 2ta16.</title>
        <authorList>
            <person name="Allen E.E."/>
            <person name="Azam F."/>
            <person name="Podell S."/>
        </authorList>
    </citation>
    <scope>NUCLEOTIDE SEQUENCE [LARGE SCALE GENOMIC DNA]</scope>
    <source>
        <strain evidence="1 2">2ta16</strain>
    </source>
</reference>
<dbReference type="GeneID" id="29922046"/>
<dbReference type="RefSeq" id="WP_023398299.1">
    <property type="nucleotide sequence ID" value="NZ_AUSV01000017.1"/>
</dbReference>
<evidence type="ECO:0000313" key="2">
    <source>
        <dbReference type="Proteomes" id="UP000017820"/>
    </source>
</evidence>
<gene>
    <name evidence="1" type="ORF">PL2TA16_02094</name>
</gene>
<dbReference type="PROSITE" id="PS51257">
    <property type="entry name" value="PROKAR_LIPOPROTEIN"/>
    <property type="match status" value="1"/>
</dbReference>
<dbReference type="AlphaFoldDB" id="V4I1Y3"/>
<name>V4I1Y3_PSEL2</name>
<proteinExistence type="predicted"/>
<protein>
    <submittedName>
        <fullName evidence="1">Uncharacterized protein</fullName>
    </submittedName>
</protein>
<dbReference type="PATRIC" id="fig|1353533.3.peg.1356"/>
<dbReference type="EMBL" id="AUSV01000017">
    <property type="protein sequence ID" value="ESP94249.1"/>
    <property type="molecule type" value="Genomic_DNA"/>
</dbReference>
<sequence length="133" mass="15068">METKIIKSFVKTIYILLSLGLAGCVIGHQDYKRYLDMDIGKNIKEHPPFDSDNAGKLIRSDYLLGGEGLTHITEMDNGTLRYHYSAHEVLSNYSIQDYIGKCLIYYDVDPKSNIILAWGFDKGGNPLSCRTWS</sequence>